<dbReference type="EMBL" id="FQTW01000002">
    <property type="protein sequence ID" value="SHE48131.1"/>
    <property type="molecule type" value="Genomic_DNA"/>
</dbReference>
<reference evidence="1 2" key="1">
    <citation type="submission" date="2016-11" db="EMBL/GenBank/DDBJ databases">
        <authorList>
            <person name="Jaros S."/>
            <person name="Januszkiewicz K."/>
            <person name="Wedrychowicz H."/>
        </authorList>
    </citation>
    <scope>NUCLEOTIDE SEQUENCE [LARGE SCALE GENOMIC DNA]</scope>
    <source>
        <strain evidence="1 2">DSM 25661</strain>
    </source>
</reference>
<name>A0A1M4TUH5_9FLAO</name>
<dbReference type="InterPro" id="IPR005901">
    <property type="entry name" value="GLPGLI"/>
</dbReference>
<accession>A0A1M4TUH5</accession>
<dbReference type="STRING" id="1155689.SAMN05444278_10230"/>
<dbReference type="Pfam" id="PF09697">
    <property type="entry name" value="Porph_ging"/>
    <property type="match status" value="1"/>
</dbReference>
<organism evidence="1 2">
    <name type="scientific">Psychroflexus salarius</name>
    <dbReference type="NCBI Taxonomy" id="1155689"/>
    <lineage>
        <taxon>Bacteria</taxon>
        <taxon>Pseudomonadati</taxon>
        <taxon>Bacteroidota</taxon>
        <taxon>Flavobacteriia</taxon>
        <taxon>Flavobacteriales</taxon>
        <taxon>Flavobacteriaceae</taxon>
        <taxon>Psychroflexus</taxon>
    </lineage>
</organism>
<dbReference type="Proteomes" id="UP000184462">
    <property type="component" value="Unassembled WGS sequence"/>
</dbReference>
<protein>
    <submittedName>
        <fullName evidence="1">GLPGLI family protein</fullName>
    </submittedName>
</protein>
<gene>
    <name evidence="1" type="ORF">SAMN05444278_10230</name>
</gene>
<evidence type="ECO:0000313" key="2">
    <source>
        <dbReference type="Proteomes" id="UP000184462"/>
    </source>
</evidence>
<dbReference type="NCBIfam" id="TIGR01200">
    <property type="entry name" value="GLPGLI"/>
    <property type="match status" value="1"/>
</dbReference>
<keyword evidence="2" id="KW-1185">Reference proteome</keyword>
<evidence type="ECO:0000313" key="1">
    <source>
        <dbReference type="EMBL" id="SHE48131.1"/>
    </source>
</evidence>
<sequence>MLEHHYYFVIMKEKLFLVILFMFCVNFNQAQNYKITYSISQDKDVLYKRLNENNNLKSSASYFKKMLENSRPIDFFIIANSSKAFSYKKKTLSTDATSEILRNINNLLFQKSEFYYIDLKNDNYVFKKSINSKTFYVKFQPKDFKLINNQPVLINGYKCYLAENKDDNVKLWYTKDIPLNIGPKKYIGLPGLVVKVVINETIIIQLKSIEPTTEAIKLMPKNQEIISFEAYQKTVSKAANALFQKP</sequence>
<proteinExistence type="predicted"/>
<dbReference type="AlphaFoldDB" id="A0A1M4TUH5"/>